<evidence type="ECO:0000259" key="8">
    <source>
        <dbReference type="SMART" id="SM00864"/>
    </source>
</evidence>
<dbReference type="PRINTS" id="PR00423">
    <property type="entry name" value="CELLDVISFTSZ"/>
</dbReference>
<keyword evidence="4 6" id="KW-0131">Cell cycle</keyword>
<dbReference type="InterPro" id="IPR000158">
    <property type="entry name" value="Cell_div_FtsZ"/>
</dbReference>
<evidence type="ECO:0000256" key="1">
    <source>
        <dbReference type="ARBA" id="ARBA00009690"/>
    </source>
</evidence>
<evidence type="ECO:0000256" key="5">
    <source>
        <dbReference type="NCBIfam" id="TIGR00065"/>
    </source>
</evidence>
<feature type="compositionally biased region" description="Polar residues" evidence="7">
    <location>
        <begin position="395"/>
        <end position="416"/>
    </location>
</feature>
<evidence type="ECO:0000256" key="4">
    <source>
        <dbReference type="HAMAP-Rule" id="MF_00909"/>
    </source>
</evidence>
<dbReference type="SUPFAM" id="SSF52490">
    <property type="entry name" value="Tubulin nucleotide-binding domain-like"/>
    <property type="match status" value="1"/>
</dbReference>
<dbReference type="Pfam" id="PF00091">
    <property type="entry name" value="Tubulin"/>
    <property type="match status" value="1"/>
</dbReference>
<dbReference type="CDD" id="cd02201">
    <property type="entry name" value="FtsZ_type1"/>
    <property type="match status" value="1"/>
</dbReference>
<dbReference type="SMART" id="SM00864">
    <property type="entry name" value="Tubulin"/>
    <property type="match status" value="1"/>
</dbReference>
<protein>
    <recommendedName>
        <fullName evidence="4 5">Cell division protein FtsZ</fullName>
    </recommendedName>
</protein>
<evidence type="ECO:0000256" key="3">
    <source>
        <dbReference type="ARBA" id="ARBA00023134"/>
    </source>
</evidence>
<feature type="binding site" evidence="4">
    <location>
        <begin position="24"/>
        <end position="28"/>
    </location>
    <ligand>
        <name>GTP</name>
        <dbReference type="ChEBI" id="CHEBI:37565"/>
    </ligand>
</feature>
<dbReference type="GO" id="GO:0051301">
    <property type="term" value="P:cell division"/>
    <property type="evidence" value="ECO:0007669"/>
    <property type="project" value="UniProtKB-KW"/>
</dbReference>
<dbReference type="PANTHER" id="PTHR30314">
    <property type="entry name" value="CELL DIVISION PROTEIN FTSZ-RELATED"/>
    <property type="match status" value="1"/>
</dbReference>
<evidence type="ECO:0000313" key="10">
    <source>
        <dbReference type="EMBL" id="WGK68737.1"/>
    </source>
</evidence>
<proteinExistence type="inferred from homology"/>
<dbReference type="SUPFAM" id="SSF55307">
    <property type="entry name" value="Tubulin C-terminal domain-like"/>
    <property type="match status" value="1"/>
</dbReference>
<reference evidence="10 11" key="1">
    <citation type="submission" date="2023-04" db="EMBL/GenBank/DDBJ databases">
        <title>Spirochaete genome identified in red abalone sample constitutes a novel genus.</title>
        <authorList>
            <person name="Sharma S.P."/>
            <person name="Purcell C.M."/>
            <person name="Hyde J.R."/>
            <person name="Severin A.J."/>
        </authorList>
    </citation>
    <scope>NUCLEOTIDE SEQUENCE [LARGE SCALE GENOMIC DNA]</scope>
    <source>
        <strain evidence="10 11">SP-2023</strain>
    </source>
</reference>
<feature type="binding site" evidence="4">
    <location>
        <position position="192"/>
    </location>
    <ligand>
        <name>GTP</name>
        <dbReference type="ChEBI" id="CHEBI:37565"/>
    </ligand>
</feature>
<comment type="function">
    <text evidence="4 6">Essential cell division protein that forms a contractile ring structure (Z ring) at the future cell division site. The regulation of the ring assembly controls the timing and the location of cell division. One of the functions of the FtsZ ring is to recruit other cell division proteins to the septum to produce a new cell wall between the dividing cells. Binds GTP and shows GTPase activity.</text>
</comment>
<dbReference type="NCBIfam" id="TIGR00065">
    <property type="entry name" value="ftsZ"/>
    <property type="match status" value="1"/>
</dbReference>
<dbReference type="Pfam" id="PF12327">
    <property type="entry name" value="FtsZ_C"/>
    <property type="match status" value="1"/>
</dbReference>
<comment type="subcellular location">
    <subcellularLocation>
        <location evidence="4">Cytoplasm</location>
    </subcellularLocation>
    <text evidence="4">Assembles at midcell at the inner surface of the cytoplasmic membrane.</text>
</comment>
<dbReference type="InterPro" id="IPR003008">
    <property type="entry name" value="Tubulin_FtsZ_GTPase"/>
</dbReference>
<dbReference type="HAMAP" id="MF_00909">
    <property type="entry name" value="FtsZ"/>
    <property type="match status" value="1"/>
</dbReference>
<feature type="binding site" evidence="4">
    <location>
        <begin position="113"/>
        <end position="115"/>
    </location>
    <ligand>
        <name>GTP</name>
        <dbReference type="ChEBI" id="CHEBI:37565"/>
    </ligand>
</feature>
<evidence type="ECO:0000259" key="9">
    <source>
        <dbReference type="SMART" id="SM00865"/>
    </source>
</evidence>
<dbReference type="Proteomes" id="UP001228690">
    <property type="component" value="Chromosome"/>
</dbReference>
<feature type="binding site" evidence="4">
    <location>
        <position position="144"/>
    </location>
    <ligand>
        <name>GTP</name>
        <dbReference type="ChEBI" id="CHEBI:37565"/>
    </ligand>
</feature>
<organism evidence="10 11">
    <name type="scientific">Candidatus Haliotispira prima</name>
    <dbReference type="NCBI Taxonomy" id="3034016"/>
    <lineage>
        <taxon>Bacteria</taxon>
        <taxon>Pseudomonadati</taxon>
        <taxon>Spirochaetota</taxon>
        <taxon>Spirochaetia</taxon>
        <taxon>Spirochaetales</taxon>
        <taxon>Spirochaetaceae</taxon>
        <taxon>Candidatus Haliotispira</taxon>
    </lineage>
</organism>
<keyword evidence="4" id="KW-0963">Cytoplasm</keyword>
<feature type="binding site" evidence="4">
    <location>
        <position position="148"/>
    </location>
    <ligand>
        <name>GTP</name>
        <dbReference type="ChEBI" id="CHEBI:37565"/>
    </ligand>
</feature>
<dbReference type="PROSITE" id="PS01135">
    <property type="entry name" value="FTSZ_2"/>
    <property type="match status" value="1"/>
</dbReference>
<dbReference type="InterPro" id="IPR020805">
    <property type="entry name" value="Cell_div_FtsZ_CS"/>
</dbReference>
<dbReference type="InterPro" id="IPR036525">
    <property type="entry name" value="Tubulin/FtsZ_GTPase_sf"/>
</dbReference>
<dbReference type="SMART" id="SM00865">
    <property type="entry name" value="Tubulin_C"/>
    <property type="match status" value="1"/>
</dbReference>
<comment type="subunit">
    <text evidence="4">Homodimer. Polymerizes to form a dynamic ring structure in a strictly GTP-dependent manner. Interacts directly with several other division proteins.</text>
</comment>
<accession>A0ABY8MFJ4</accession>
<comment type="similarity">
    <text evidence="1 4 6">Belongs to the FtsZ family.</text>
</comment>
<dbReference type="InterPro" id="IPR008280">
    <property type="entry name" value="Tub_FtsZ_C"/>
</dbReference>
<dbReference type="RefSeq" id="WP_326926923.1">
    <property type="nucleotide sequence ID" value="NZ_CP123443.1"/>
</dbReference>
<dbReference type="InterPro" id="IPR024757">
    <property type="entry name" value="FtsZ_C"/>
</dbReference>
<feature type="region of interest" description="Disordered" evidence="7">
    <location>
        <begin position="343"/>
        <end position="441"/>
    </location>
</feature>
<evidence type="ECO:0000256" key="6">
    <source>
        <dbReference type="RuleBase" id="RU000631"/>
    </source>
</evidence>
<dbReference type="EMBL" id="CP123443">
    <property type="protein sequence ID" value="WGK68737.1"/>
    <property type="molecule type" value="Genomic_DNA"/>
</dbReference>
<dbReference type="InterPro" id="IPR045061">
    <property type="entry name" value="FtsZ/CetZ"/>
</dbReference>
<keyword evidence="4 6" id="KW-0132">Cell division</keyword>
<feature type="compositionally biased region" description="Gly residues" evidence="7">
    <location>
        <begin position="545"/>
        <end position="555"/>
    </location>
</feature>
<evidence type="ECO:0000256" key="2">
    <source>
        <dbReference type="ARBA" id="ARBA00022741"/>
    </source>
</evidence>
<feature type="domain" description="Tubulin/FtsZ GTPase" evidence="8">
    <location>
        <begin position="16"/>
        <end position="210"/>
    </location>
</feature>
<sequence>MQLELVSRESGSHHTVIQVIGVGGGGSNAVQRMIEHGLEGVQFVMANTDLQALERFQSPRTQMLPLGERITGGLGAGGNPEIGREAAEEDEEQIRNLLADAHMVFVTAGMGGGTGTGAAPVIARAAKDLGKLCVAVVTMPFHFEGQRKYQLALQGVNDLRKEVDTLIVIPNQLLLDILDPGTSVRQAFLNADEVLRMGIKGIADLITQPGDINVDFNDVCTVMRDGGEALMGIGVATGPQRAQDATFQALENPLLSGAQMKGATGLLVQITADESFSLEEYSCIMNEINAYVDTDNAIVISGIAIDNQKKDEIKVTVIATGFLQGPESDGEIEAQIQAQAGAGYHRAGLRGGDSRVPTGSGGPDHFGHSGSRPNSELSPHQGSHSGQRRFPNQGAGLQSPLQAPLSTPLSGTQSGVPATRRGSAGNSMNVTGTGRAAYGNGVRHQASPGAVNMTAGQAAQMRQALQQSQPQAAAAPVEVPDRVVYQMGDEDNRLAEERLDQVSNTELQLLFSEGSGAGRRDSPRNSLEAQTEGFAPHRGQTGHPGHAGPGEGGSGNAMESAELTGPNGRGFGRKRAEPQLPPGQNEDLYVPTLLRRKQRNKR</sequence>
<dbReference type="InterPro" id="IPR018316">
    <property type="entry name" value="Tubulin/FtsZ_2-layer-sand-dom"/>
</dbReference>
<gene>
    <name evidence="4 10" type="primary">ftsZ</name>
    <name evidence="10" type="ORF">P0082_09640</name>
</gene>
<keyword evidence="11" id="KW-1185">Reference proteome</keyword>
<feature type="region of interest" description="Disordered" evidence="7">
    <location>
        <begin position="511"/>
        <end position="602"/>
    </location>
</feature>
<keyword evidence="3 4" id="KW-0342">GTP-binding</keyword>
<keyword evidence="4 6" id="KW-0717">Septation</keyword>
<feature type="domain" description="Tubulin/FtsZ 2-layer sandwich" evidence="9">
    <location>
        <begin position="212"/>
        <end position="331"/>
    </location>
</feature>
<name>A0ABY8MFJ4_9SPIO</name>
<evidence type="ECO:0000256" key="7">
    <source>
        <dbReference type="SAM" id="MobiDB-lite"/>
    </source>
</evidence>
<keyword evidence="2 4" id="KW-0547">Nucleotide-binding</keyword>
<dbReference type="Gene3D" id="3.40.50.1440">
    <property type="entry name" value="Tubulin/FtsZ, GTPase domain"/>
    <property type="match status" value="1"/>
</dbReference>
<dbReference type="PANTHER" id="PTHR30314:SF3">
    <property type="entry name" value="MITOCHONDRIAL DIVISION PROTEIN FSZA"/>
    <property type="match status" value="1"/>
</dbReference>
<evidence type="ECO:0000313" key="11">
    <source>
        <dbReference type="Proteomes" id="UP001228690"/>
    </source>
</evidence>
<feature type="compositionally biased region" description="Polar residues" evidence="7">
    <location>
        <begin position="371"/>
        <end position="385"/>
    </location>
</feature>